<evidence type="ECO:0000313" key="6">
    <source>
        <dbReference type="Proteomes" id="UP000016931"/>
    </source>
</evidence>
<dbReference type="Proteomes" id="UP000016931">
    <property type="component" value="Unassembled WGS sequence"/>
</dbReference>
<dbReference type="EMBL" id="KB456272">
    <property type="protein sequence ID" value="EMF08235.1"/>
    <property type="molecule type" value="Genomic_DNA"/>
</dbReference>
<keyword evidence="4" id="KW-1133">Transmembrane helix</keyword>
<name>M3C8M0_SPHMS</name>
<dbReference type="InterPro" id="IPR021765">
    <property type="entry name" value="UstYa-like"/>
</dbReference>
<dbReference type="OMA" id="WHRIIND"/>
<evidence type="ECO:0000256" key="1">
    <source>
        <dbReference type="ARBA" id="ARBA00004685"/>
    </source>
</evidence>
<feature type="transmembrane region" description="Helical" evidence="4">
    <location>
        <begin position="35"/>
        <end position="59"/>
    </location>
</feature>
<gene>
    <name evidence="5" type="ORF">SEPMUDRAFT_121723</name>
</gene>
<dbReference type="PANTHER" id="PTHR33365">
    <property type="entry name" value="YALI0B05434P"/>
    <property type="match status" value="1"/>
</dbReference>
<dbReference type="STRING" id="692275.M3C8M0"/>
<protein>
    <submittedName>
        <fullName evidence="5">Uncharacterized protein</fullName>
    </submittedName>
</protein>
<dbReference type="AlphaFoldDB" id="M3C8M0"/>
<accession>M3C8M0</accession>
<dbReference type="PANTHER" id="PTHR33365:SF4">
    <property type="entry name" value="CYCLOCHLOROTINE BIOSYNTHESIS PROTEIN O"/>
    <property type="match status" value="1"/>
</dbReference>
<dbReference type="GO" id="GO:0043386">
    <property type="term" value="P:mycotoxin biosynthetic process"/>
    <property type="evidence" value="ECO:0007669"/>
    <property type="project" value="InterPro"/>
</dbReference>
<evidence type="ECO:0000256" key="2">
    <source>
        <dbReference type="ARBA" id="ARBA00035112"/>
    </source>
</evidence>
<keyword evidence="6" id="KW-1185">Reference proteome</keyword>
<dbReference type="OrthoDB" id="3637778at2759"/>
<comment type="similarity">
    <text evidence="2">Belongs to the ustYa family.</text>
</comment>
<organism evidence="5 6">
    <name type="scientific">Sphaerulina musiva (strain SO2202)</name>
    <name type="common">Poplar stem canker fungus</name>
    <name type="synonym">Septoria musiva</name>
    <dbReference type="NCBI Taxonomy" id="692275"/>
    <lineage>
        <taxon>Eukaryota</taxon>
        <taxon>Fungi</taxon>
        <taxon>Dikarya</taxon>
        <taxon>Ascomycota</taxon>
        <taxon>Pezizomycotina</taxon>
        <taxon>Dothideomycetes</taxon>
        <taxon>Dothideomycetidae</taxon>
        <taxon>Mycosphaerellales</taxon>
        <taxon>Mycosphaerellaceae</taxon>
        <taxon>Sphaerulina</taxon>
    </lineage>
</organism>
<evidence type="ECO:0000313" key="5">
    <source>
        <dbReference type="EMBL" id="EMF08235.1"/>
    </source>
</evidence>
<keyword evidence="4" id="KW-0812">Transmembrane</keyword>
<feature type="region of interest" description="Disordered" evidence="3">
    <location>
        <begin position="244"/>
        <end position="266"/>
    </location>
</feature>
<keyword evidence="4" id="KW-0472">Membrane</keyword>
<reference evidence="5 6" key="1">
    <citation type="journal article" date="2012" name="PLoS Pathog.">
        <title>Diverse lifestyles and strategies of plant pathogenesis encoded in the genomes of eighteen Dothideomycetes fungi.</title>
        <authorList>
            <person name="Ohm R.A."/>
            <person name="Feau N."/>
            <person name="Henrissat B."/>
            <person name="Schoch C.L."/>
            <person name="Horwitz B.A."/>
            <person name="Barry K.W."/>
            <person name="Condon B.J."/>
            <person name="Copeland A.C."/>
            <person name="Dhillon B."/>
            <person name="Glaser F."/>
            <person name="Hesse C.N."/>
            <person name="Kosti I."/>
            <person name="LaButti K."/>
            <person name="Lindquist E.A."/>
            <person name="Lucas S."/>
            <person name="Salamov A.A."/>
            <person name="Bradshaw R.E."/>
            <person name="Ciuffetti L."/>
            <person name="Hamelin R.C."/>
            <person name="Kema G.H.J."/>
            <person name="Lawrence C."/>
            <person name="Scott J.A."/>
            <person name="Spatafora J.W."/>
            <person name="Turgeon B.G."/>
            <person name="de Wit P.J.G.M."/>
            <person name="Zhong S."/>
            <person name="Goodwin S.B."/>
            <person name="Grigoriev I.V."/>
        </authorList>
    </citation>
    <scope>NUCLEOTIDE SEQUENCE [LARGE SCALE GENOMIC DNA]</scope>
    <source>
        <strain evidence="5 6">SO2202</strain>
    </source>
</reference>
<comment type="pathway">
    <text evidence="1">Mycotoxin biosynthesis.</text>
</comment>
<dbReference type="GeneID" id="27898845"/>
<proteinExistence type="inferred from homology"/>
<dbReference type="RefSeq" id="XP_016756356.1">
    <property type="nucleotide sequence ID" value="XM_016901708.1"/>
</dbReference>
<sequence>MDFESSDEEGKPLVPSFPETLRSSRHGSLRRQCSTVLLVLLFANVLLMLITAICLYLLATTTGLVNQGQRIDCFDDTLLNPPIVWEQRTFNSTVDIAKDAVTDSFEPVSPTTSADWGRVLDVGEIRISLEEAARLPSETAPLYGGEEGYAGVLEVFHQLHCLNRIRKKFYNLTVHDDSTDSEHLNTSHDKHCFDYLWQTLLCHADVSVMSVGWNDKQKAFNANFAVTKQCRNFNVIHNWAKNREAKLPPPGDTHPGRIESEDGMNE</sequence>
<evidence type="ECO:0000256" key="4">
    <source>
        <dbReference type="SAM" id="Phobius"/>
    </source>
</evidence>
<dbReference type="HOGENOM" id="CLU_042941_2_0_1"/>
<dbReference type="Pfam" id="PF11807">
    <property type="entry name" value="UstYa"/>
    <property type="match status" value="1"/>
</dbReference>
<evidence type="ECO:0000256" key="3">
    <source>
        <dbReference type="SAM" id="MobiDB-lite"/>
    </source>
</evidence>
<feature type="region of interest" description="Disordered" evidence="3">
    <location>
        <begin position="1"/>
        <end position="21"/>
    </location>
</feature>